<feature type="transmembrane region" description="Helical" evidence="2">
    <location>
        <begin position="805"/>
        <end position="825"/>
    </location>
</feature>
<keyword evidence="5" id="KW-1185">Reference proteome</keyword>
<evidence type="ECO:0000313" key="5">
    <source>
        <dbReference type="Proteomes" id="UP001642482"/>
    </source>
</evidence>
<reference evidence="4 5" key="1">
    <citation type="submission" date="2024-01" db="EMBL/GenBank/DDBJ databases">
        <authorList>
            <person name="Allen C."/>
            <person name="Tagirdzhanova G."/>
        </authorList>
    </citation>
    <scope>NUCLEOTIDE SEQUENCE [LARGE SCALE GENOMIC DNA]</scope>
</reference>
<feature type="compositionally biased region" description="Basic and acidic residues" evidence="1">
    <location>
        <begin position="196"/>
        <end position="212"/>
    </location>
</feature>
<proteinExistence type="predicted"/>
<dbReference type="Proteomes" id="UP001642482">
    <property type="component" value="Unassembled WGS sequence"/>
</dbReference>
<feature type="region of interest" description="Disordered" evidence="1">
    <location>
        <begin position="146"/>
        <end position="220"/>
    </location>
</feature>
<feature type="compositionally biased region" description="Low complexity" evidence="1">
    <location>
        <begin position="33"/>
        <end position="52"/>
    </location>
</feature>
<dbReference type="Pfam" id="PF20163">
    <property type="entry name" value="DUF6536"/>
    <property type="match status" value="1"/>
</dbReference>
<feature type="transmembrane region" description="Helical" evidence="2">
    <location>
        <begin position="372"/>
        <end position="396"/>
    </location>
</feature>
<evidence type="ECO:0000313" key="4">
    <source>
        <dbReference type="EMBL" id="CAK7234922.1"/>
    </source>
</evidence>
<keyword evidence="2" id="KW-0812">Transmembrane</keyword>
<evidence type="ECO:0000259" key="3">
    <source>
        <dbReference type="Pfam" id="PF20163"/>
    </source>
</evidence>
<gene>
    <name evidence="4" type="ORF">SEUCBS140593_009111</name>
</gene>
<comment type="caution">
    <text evidence="4">The sequence shown here is derived from an EMBL/GenBank/DDBJ whole genome shotgun (WGS) entry which is preliminary data.</text>
</comment>
<dbReference type="PANTHER" id="PTHR35395">
    <property type="entry name" value="DUF6536 DOMAIN-CONTAINING PROTEIN"/>
    <property type="match status" value="1"/>
</dbReference>
<feature type="transmembrane region" description="Helical" evidence="2">
    <location>
        <begin position="920"/>
        <end position="947"/>
    </location>
</feature>
<accession>A0ABP0CS13</accession>
<organism evidence="4 5">
    <name type="scientific">Sporothrix eucalyptigena</name>
    <dbReference type="NCBI Taxonomy" id="1812306"/>
    <lineage>
        <taxon>Eukaryota</taxon>
        <taxon>Fungi</taxon>
        <taxon>Dikarya</taxon>
        <taxon>Ascomycota</taxon>
        <taxon>Pezizomycotina</taxon>
        <taxon>Sordariomycetes</taxon>
        <taxon>Sordariomycetidae</taxon>
        <taxon>Ophiostomatales</taxon>
        <taxon>Ophiostomataceae</taxon>
        <taxon>Sporothrix</taxon>
    </lineage>
</organism>
<evidence type="ECO:0000256" key="1">
    <source>
        <dbReference type="SAM" id="MobiDB-lite"/>
    </source>
</evidence>
<feature type="transmembrane region" description="Helical" evidence="2">
    <location>
        <begin position="883"/>
        <end position="900"/>
    </location>
</feature>
<feature type="transmembrane region" description="Helical" evidence="2">
    <location>
        <begin position="750"/>
        <end position="772"/>
    </location>
</feature>
<dbReference type="EMBL" id="CAWUHD010000140">
    <property type="protein sequence ID" value="CAK7234922.1"/>
    <property type="molecule type" value="Genomic_DNA"/>
</dbReference>
<feature type="transmembrane region" description="Helical" evidence="2">
    <location>
        <begin position="237"/>
        <end position="261"/>
    </location>
</feature>
<feature type="domain" description="DUF6536" evidence="3">
    <location>
        <begin position="233"/>
        <end position="420"/>
    </location>
</feature>
<feature type="transmembrane region" description="Helical" evidence="2">
    <location>
        <begin position="606"/>
        <end position="627"/>
    </location>
</feature>
<keyword evidence="2" id="KW-1133">Transmembrane helix</keyword>
<dbReference type="InterPro" id="IPR046623">
    <property type="entry name" value="DUF6536"/>
</dbReference>
<sequence length="1076" mass="115511">MEVVIPPRDHGGQTYKYEWDEQGEVTNIQRVGSTSSASRPRQARQARQTRQTVQWPFQSISLEDNSLPPIPEPASITSPEDAHLPYRPATWQPRRGALRGYGGMYGDNDDTDDEEGTERATLRRSLIPDYVINYLRGETPETVAQRKIERQNQQQQQGLDEETASAQQGEIEARLRGGGSRNSQVDGQPMPSPGYRRSDEPILRNNYSEKRRSYGTNGARRRQTRRGIVAHGWRAGVALHGFLAVIVFVVGLVSLIVALVVQKRDSTGNKSMQMVTIFSAGSNTGNAVCSAAYPVAWILRAVLSLFTVALLAGAQYVFQVLSSPTRAELDAAHASRKWLDIGVPSMRNLMFLLRYRKSAADGGGGGARFRSVLALVVIAVAITSAVLYGSLVNVALITPLATASSATPAYNVLLVTPAFLQGAPFSNSSSNNAGGLDRVTILQLQQLAANSKQQTLTNLTAAECLQAQSSASTSSELQGELELFQTNEESSNSNGISSSSFSAVLIVLTDAAVTTLQATNSSVVQTAPAGSELLAAASQNIDSDSTGSINSVFEITTDDSDNGRSTFVINESDVAFCYVQETANATTTDDADGVAASTCNVTVNTMLLSAIVGLNVVTILCFGFVLLPSKAHRHFRHAPLITLGDAVASFLRDPDPTTRGACLLSKTDVVQHGVWKSMVGMPRLPAFGTGDARQSTQSDRSGQSAQRPENIIQPMFLQAAPDDEVQVAGRSSVDGSSNYYWSHSVSLSRWFAGALVWWLLVGLALAALVVIVTSSSGLGTFGQIAPLKDVVYGSFSSSSTSPTPWISTAILASLPQIGVALLYLLSDAHLSAYFLSHESSLFVATHQHHRNEQLQQHCRRPLRVSYRPRGHQTTSLYLSLPQLWNWTLLVLFSGIVFSLGQSVVVEGVQATKGSATQPQLVLLGFSGVGLVVFLVLLLAMALLVLVLSVRRTPPPNASLGRNPLTLPGGSCSAVISARCHPMPEEMAAEMTGANLNGSNGGPLPLWLRPLAWGPVPSYRHPYQGYNRRRGLTRDGTLAGEMNGDGDCEEDNIDSIVGHCTYSSGPLVPLDVARSYA</sequence>
<evidence type="ECO:0000256" key="2">
    <source>
        <dbReference type="SAM" id="Phobius"/>
    </source>
</evidence>
<name>A0ABP0CS13_9PEZI</name>
<dbReference type="PANTHER" id="PTHR35395:SF1">
    <property type="entry name" value="DUF6536 DOMAIN-CONTAINING PROTEIN"/>
    <property type="match status" value="1"/>
</dbReference>
<feature type="transmembrane region" description="Helical" evidence="2">
    <location>
        <begin position="299"/>
        <end position="318"/>
    </location>
</feature>
<protein>
    <recommendedName>
        <fullName evidence="3">DUF6536 domain-containing protein</fullName>
    </recommendedName>
</protein>
<feature type="region of interest" description="Disordered" evidence="1">
    <location>
        <begin position="26"/>
        <end position="52"/>
    </location>
</feature>
<keyword evidence="2" id="KW-0472">Membrane</keyword>